<dbReference type="Proteomes" id="UP000887580">
    <property type="component" value="Unplaced"/>
</dbReference>
<proteinExistence type="predicted"/>
<evidence type="ECO:0000313" key="1">
    <source>
        <dbReference type="Proteomes" id="UP000887580"/>
    </source>
</evidence>
<accession>A0AC35GYC5</accession>
<evidence type="ECO:0000313" key="2">
    <source>
        <dbReference type="WBParaSite" id="PS1159_v2.g9978.t1"/>
    </source>
</evidence>
<name>A0AC35GYC5_9BILA</name>
<protein>
    <submittedName>
        <fullName evidence="2">Uncharacterized protein</fullName>
    </submittedName>
</protein>
<dbReference type="WBParaSite" id="PS1159_v2.g9978.t1">
    <property type="protein sequence ID" value="PS1159_v2.g9978.t1"/>
    <property type="gene ID" value="PS1159_v2.g9978"/>
</dbReference>
<organism evidence="1 2">
    <name type="scientific">Panagrolaimus sp. PS1159</name>
    <dbReference type="NCBI Taxonomy" id="55785"/>
    <lineage>
        <taxon>Eukaryota</taxon>
        <taxon>Metazoa</taxon>
        <taxon>Ecdysozoa</taxon>
        <taxon>Nematoda</taxon>
        <taxon>Chromadorea</taxon>
        <taxon>Rhabditida</taxon>
        <taxon>Tylenchina</taxon>
        <taxon>Panagrolaimomorpha</taxon>
        <taxon>Panagrolaimoidea</taxon>
        <taxon>Panagrolaimidae</taxon>
        <taxon>Panagrolaimus</taxon>
    </lineage>
</organism>
<sequence length="157" mass="18223">MEGKVNCRETYCVPKSMSGQQHMFNQFAMQNFTIPKETKVTNECQIIENDILENVEVSSTLSHKICFESVYSHFTHSKEKEVTAYGFLYNFNSDYIFYSVEKKEVTNNVTKVVEDGLFLHRRLSLPDAKTMEQFSGPLPYFASPSDHLPLYAEFYLN</sequence>
<reference evidence="2" key="1">
    <citation type="submission" date="2022-11" db="UniProtKB">
        <authorList>
            <consortium name="WormBaseParasite"/>
        </authorList>
    </citation>
    <scope>IDENTIFICATION</scope>
</reference>